<dbReference type="InterPro" id="IPR023267">
    <property type="entry name" value="RCMT"/>
</dbReference>
<comment type="similarity">
    <text evidence="5">Belongs to the class I-like SAM-binding methyltransferase superfamily. RsmB/NOP family.</text>
</comment>
<evidence type="ECO:0000256" key="4">
    <source>
        <dbReference type="ARBA" id="ARBA00022884"/>
    </source>
</evidence>
<protein>
    <submittedName>
        <fullName evidence="8">S-adenosyl-L-methionine-dependent methyltransferase</fullName>
    </submittedName>
</protein>
<feature type="compositionally biased region" description="Basic residues" evidence="6">
    <location>
        <begin position="358"/>
        <end position="369"/>
    </location>
</feature>
<evidence type="ECO:0000256" key="6">
    <source>
        <dbReference type="SAM" id="MobiDB-lite"/>
    </source>
</evidence>
<keyword evidence="9" id="KW-1185">Reference proteome</keyword>
<comment type="caution">
    <text evidence="8">The sequence shown here is derived from an EMBL/GenBank/DDBJ whole genome shotgun (WGS) entry which is preliminary data.</text>
</comment>
<organism evidence="8 9">
    <name type="scientific">Rhizodiscina lignyota</name>
    <dbReference type="NCBI Taxonomy" id="1504668"/>
    <lineage>
        <taxon>Eukaryota</taxon>
        <taxon>Fungi</taxon>
        <taxon>Dikarya</taxon>
        <taxon>Ascomycota</taxon>
        <taxon>Pezizomycotina</taxon>
        <taxon>Dothideomycetes</taxon>
        <taxon>Pleosporomycetidae</taxon>
        <taxon>Aulographales</taxon>
        <taxon>Rhizodiscinaceae</taxon>
        <taxon>Rhizodiscina</taxon>
    </lineage>
</organism>
<dbReference type="Pfam" id="PF21148">
    <property type="entry name" value="NSUN5_fdxn-like"/>
    <property type="match status" value="1"/>
</dbReference>
<comment type="caution">
    <text evidence="5">Lacks conserved residue(s) required for the propagation of feature annotation.</text>
</comment>
<dbReference type="InterPro" id="IPR029063">
    <property type="entry name" value="SAM-dependent_MTases_sf"/>
</dbReference>
<keyword evidence="2 5" id="KW-0808">Transferase</keyword>
<dbReference type="GO" id="GO:0070475">
    <property type="term" value="P:rRNA base methylation"/>
    <property type="evidence" value="ECO:0007669"/>
    <property type="project" value="TreeGrafter"/>
</dbReference>
<feature type="domain" description="SAM-dependent MTase RsmB/NOP-type" evidence="7">
    <location>
        <begin position="140"/>
        <end position="510"/>
    </location>
</feature>
<feature type="binding site" evidence="5">
    <location>
        <position position="279"/>
    </location>
    <ligand>
        <name>S-adenosyl-L-methionine</name>
        <dbReference type="ChEBI" id="CHEBI:59789"/>
    </ligand>
</feature>
<evidence type="ECO:0000256" key="1">
    <source>
        <dbReference type="ARBA" id="ARBA00022603"/>
    </source>
</evidence>
<dbReference type="Pfam" id="PF21153">
    <property type="entry name" value="NSUN5_N"/>
    <property type="match status" value="1"/>
</dbReference>
<dbReference type="PANTHER" id="PTHR22807">
    <property type="entry name" value="NOP2 YEAST -RELATED NOL1/NOP2/FMU SUN DOMAIN-CONTAINING"/>
    <property type="match status" value="1"/>
</dbReference>
<evidence type="ECO:0000256" key="2">
    <source>
        <dbReference type="ARBA" id="ARBA00022679"/>
    </source>
</evidence>
<dbReference type="GO" id="GO:0008173">
    <property type="term" value="F:RNA methyltransferase activity"/>
    <property type="evidence" value="ECO:0007669"/>
    <property type="project" value="InterPro"/>
</dbReference>
<dbReference type="InterPro" id="IPR048889">
    <property type="entry name" value="NSUN5_RCM1_N"/>
</dbReference>
<feature type="active site" description="Nucleophile" evidence="5">
    <location>
        <position position="433"/>
    </location>
</feature>
<accession>A0A9P4IRB2</accession>
<dbReference type="GO" id="GO:0005730">
    <property type="term" value="C:nucleolus"/>
    <property type="evidence" value="ECO:0007669"/>
    <property type="project" value="TreeGrafter"/>
</dbReference>
<dbReference type="PROSITE" id="PS51686">
    <property type="entry name" value="SAM_MT_RSMB_NOP"/>
    <property type="match status" value="1"/>
</dbReference>
<dbReference type="Gene3D" id="3.30.70.1170">
    <property type="entry name" value="Sun protein, domain 3"/>
    <property type="match status" value="1"/>
</dbReference>
<evidence type="ECO:0000256" key="5">
    <source>
        <dbReference type="PROSITE-ProRule" id="PRU01023"/>
    </source>
</evidence>
<dbReference type="SUPFAM" id="SSF53335">
    <property type="entry name" value="S-adenosyl-L-methionine-dependent methyltransferases"/>
    <property type="match status" value="1"/>
</dbReference>
<feature type="region of interest" description="Disordered" evidence="6">
    <location>
        <begin position="329"/>
        <end position="401"/>
    </location>
</feature>
<dbReference type="Pfam" id="PF01189">
    <property type="entry name" value="Methyltr_RsmB-F"/>
    <property type="match status" value="1"/>
</dbReference>
<dbReference type="Proteomes" id="UP000799772">
    <property type="component" value="Unassembled WGS sequence"/>
</dbReference>
<dbReference type="PRINTS" id="PR02008">
    <property type="entry name" value="RCMTFAMILY"/>
</dbReference>
<evidence type="ECO:0000313" key="9">
    <source>
        <dbReference type="Proteomes" id="UP000799772"/>
    </source>
</evidence>
<evidence type="ECO:0000313" key="8">
    <source>
        <dbReference type="EMBL" id="KAF2104359.1"/>
    </source>
</evidence>
<dbReference type="InterPro" id="IPR049561">
    <property type="entry name" value="NSUN5_7_fdxn-like"/>
</dbReference>
<proteinExistence type="inferred from homology"/>
<evidence type="ECO:0000259" key="7">
    <source>
        <dbReference type="PROSITE" id="PS51686"/>
    </source>
</evidence>
<dbReference type="PANTHER" id="PTHR22807:SF4">
    <property type="entry name" value="28S RRNA (CYTOSINE-C(5))-METHYLTRANSFERASE"/>
    <property type="match status" value="1"/>
</dbReference>
<dbReference type="OrthoDB" id="435282at2759"/>
<feature type="binding site" evidence="5">
    <location>
        <position position="327"/>
    </location>
    <ligand>
        <name>S-adenosyl-L-methionine</name>
        <dbReference type="ChEBI" id="CHEBI:59789"/>
    </ligand>
</feature>
<dbReference type="GO" id="GO:0003723">
    <property type="term" value="F:RNA binding"/>
    <property type="evidence" value="ECO:0007669"/>
    <property type="project" value="UniProtKB-UniRule"/>
</dbReference>
<reference evidence="8" key="1">
    <citation type="journal article" date="2020" name="Stud. Mycol.">
        <title>101 Dothideomycetes genomes: a test case for predicting lifestyles and emergence of pathogens.</title>
        <authorList>
            <person name="Haridas S."/>
            <person name="Albert R."/>
            <person name="Binder M."/>
            <person name="Bloem J."/>
            <person name="Labutti K."/>
            <person name="Salamov A."/>
            <person name="Andreopoulos B."/>
            <person name="Baker S."/>
            <person name="Barry K."/>
            <person name="Bills G."/>
            <person name="Bluhm B."/>
            <person name="Cannon C."/>
            <person name="Castanera R."/>
            <person name="Culley D."/>
            <person name="Daum C."/>
            <person name="Ezra D."/>
            <person name="Gonzalez J."/>
            <person name="Henrissat B."/>
            <person name="Kuo A."/>
            <person name="Liang C."/>
            <person name="Lipzen A."/>
            <person name="Lutzoni F."/>
            <person name="Magnuson J."/>
            <person name="Mondo S."/>
            <person name="Nolan M."/>
            <person name="Ohm R."/>
            <person name="Pangilinan J."/>
            <person name="Park H.-J."/>
            <person name="Ramirez L."/>
            <person name="Alfaro M."/>
            <person name="Sun H."/>
            <person name="Tritt A."/>
            <person name="Yoshinaga Y."/>
            <person name="Zwiers L.-H."/>
            <person name="Turgeon B."/>
            <person name="Goodwin S."/>
            <person name="Spatafora J."/>
            <person name="Crous P."/>
            <person name="Grigoriev I."/>
        </authorList>
    </citation>
    <scope>NUCLEOTIDE SEQUENCE</scope>
    <source>
        <strain evidence="8">CBS 133067</strain>
    </source>
</reference>
<sequence length="552" mass="60510">MSLYYEAADILTNAKGAGGSLKSRVYRKSDFKSKPAQVYALASEAAKWSPVLKEVVEKSGILEEEKKLTALLALLLTHDLLLSKNGVAAPSNHPLKVAITRHKTRLNAELIKTRVKLGFGDVNALRAHIEGKGSSVDNMKNGTSRGGHPRWVRVNTLQSSLDEQLANTFAKYGRKESLSEIASASSSEKVLHVDDHVPDLIALPPGTDITTTSAYKNGHVILQDKASCFPACLLDPQSLGGHVIDATAAPGNKTTHLAALMGDDAKSTDDSKRRIYAYERDKDRAQILNKMISTAKASRTVTVHNQDFLSVDPKSDAVHGVKAVLLDPSCSGSGIVGRDDGPKVQLPEKAKEKDSSKTLRRSSRKRKRAPQSPPRDSPAEQDGPQIEQTPLELDNEPSSPLESRLQALSTFQLKMVTHAMRFPSARRITYSTCSVHSEENEAVVLKALNSKIARELGWRILTRHEQVDGLRRWKTRGHHIACHIAEACIRCEKGTADGTMGFFVAGFVRDIHDEEIEAALQRRVSSVTHEMSDVALADQDVEEEDSWEGFSD</sequence>
<feature type="compositionally biased region" description="Basic and acidic residues" evidence="6">
    <location>
        <begin position="337"/>
        <end position="357"/>
    </location>
</feature>
<dbReference type="Gene3D" id="3.40.50.150">
    <property type="entry name" value="Vaccinia Virus protein VP39"/>
    <property type="match status" value="1"/>
</dbReference>
<evidence type="ECO:0000256" key="3">
    <source>
        <dbReference type="ARBA" id="ARBA00022691"/>
    </source>
</evidence>
<dbReference type="InterPro" id="IPR049560">
    <property type="entry name" value="MeTrfase_RsmB-F_NOP2_cat"/>
</dbReference>
<keyword evidence="4 5" id="KW-0694">RNA-binding</keyword>
<gene>
    <name evidence="8" type="ORF">NA57DRAFT_29559</name>
</gene>
<name>A0A9P4IRB2_9PEZI</name>
<keyword evidence="1 5" id="KW-0489">Methyltransferase</keyword>
<feature type="binding site" evidence="5">
    <location>
        <position position="307"/>
    </location>
    <ligand>
        <name>S-adenosyl-L-methionine</name>
        <dbReference type="ChEBI" id="CHEBI:59789"/>
    </ligand>
</feature>
<dbReference type="AlphaFoldDB" id="A0A9P4IRB2"/>
<dbReference type="EMBL" id="ML978121">
    <property type="protein sequence ID" value="KAF2104359.1"/>
    <property type="molecule type" value="Genomic_DNA"/>
</dbReference>
<keyword evidence="3 5" id="KW-0949">S-adenosyl-L-methionine</keyword>
<dbReference type="FunFam" id="3.30.70.1170:FF:000006">
    <property type="entry name" value="NOL1/NOP2/Sun domain family protein"/>
    <property type="match status" value="1"/>
</dbReference>
<dbReference type="InterPro" id="IPR001678">
    <property type="entry name" value="MeTrfase_RsmB-F_NOP2_dom"/>
</dbReference>